<reference evidence="2" key="1">
    <citation type="submission" date="2020-04" db="EMBL/GenBank/DDBJ databases">
        <authorList>
            <person name="Chiriac C."/>
            <person name="Salcher M."/>
            <person name="Ghai R."/>
            <person name="Kavagutti S V."/>
        </authorList>
    </citation>
    <scope>NUCLEOTIDE SEQUENCE</scope>
</reference>
<evidence type="ECO:0008006" key="3">
    <source>
        <dbReference type="Google" id="ProtNLM"/>
    </source>
</evidence>
<proteinExistence type="predicted"/>
<evidence type="ECO:0000313" key="2">
    <source>
        <dbReference type="EMBL" id="CAB4159845.1"/>
    </source>
</evidence>
<gene>
    <name evidence="1" type="ORF">UFOVP446_12</name>
    <name evidence="2" type="ORF">UFOVP725_1</name>
</gene>
<evidence type="ECO:0000313" key="1">
    <source>
        <dbReference type="EMBL" id="CAB4142427.1"/>
    </source>
</evidence>
<dbReference type="InterPro" id="IPR023346">
    <property type="entry name" value="Lysozyme-like_dom_sf"/>
</dbReference>
<name>A0A6J5NRQ8_9CAUD</name>
<dbReference type="EMBL" id="LR796691">
    <property type="protein sequence ID" value="CAB4159845.1"/>
    <property type="molecule type" value="Genomic_DNA"/>
</dbReference>
<organism evidence="2">
    <name type="scientific">uncultured Caudovirales phage</name>
    <dbReference type="NCBI Taxonomy" id="2100421"/>
    <lineage>
        <taxon>Viruses</taxon>
        <taxon>Duplodnaviria</taxon>
        <taxon>Heunggongvirae</taxon>
        <taxon>Uroviricota</taxon>
        <taxon>Caudoviricetes</taxon>
        <taxon>Peduoviridae</taxon>
        <taxon>Maltschvirus</taxon>
        <taxon>Maltschvirus maltsch</taxon>
    </lineage>
</organism>
<sequence>MSPVDNLWTTRRQPASNPVDNFNRLTGLLPSSSASERVCADSSLRRLVVWGVYCLFLSSFVLQMQPAQAMTKSIDHYKLYAHSRIINYEQYKCLSKIIYKESRWNPQAKNGSHFGLGQMRSQHYRTLDAYRQIDATIKYITNRYGSMCNAWRFHERVGHY</sequence>
<dbReference type="SUPFAM" id="SSF53955">
    <property type="entry name" value="Lysozyme-like"/>
    <property type="match status" value="1"/>
</dbReference>
<dbReference type="EMBL" id="LR796411">
    <property type="protein sequence ID" value="CAB4142427.1"/>
    <property type="molecule type" value="Genomic_DNA"/>
</dbReference>
<protein>
    <recommendedName>
        <fullName evidence="3">Transglycosylase SLT domain-containing protein</fullName>
    </recommendedName>
</protein>
<accession>A0A6J5NRQ8</accession>